<dbReference type="SUPFAM" id="SSF49785">
    <property type="entry name" value="Galactose-binding domain-like"/>
    <property type="match status" value="1"/>
</dbReference>
<dbReference type="EMBL" id="PJOS01000028">
    <property type="protein sequence ID" value="PKT71872.1"/>
    <property type="molecule type" value="Genomic_DNA"/>
</dbReference>
<dbReference type="GO" id="GO:0016798">
    <property type="term" value="F:hydrolase activity, acting on glycosyl bonds"/>
    <property type="evidence" value="ECO:0007669"/>
    <property type="project" value="InterPro"/>
</dbReference>
<evidence type="ECO:0000259" key="2">
    <source>
        <dbReference type="Pfam" id="PF02018"/>
    </source>
</evidence>
<evidence type="ECO:0000313" key="4">
    <source>
        <dbReference type="Proteomes" id="UP000236178"/>
    </source>
</evidence>
<dbReference type="RefSeq" id="WP_103550248.1">
    <property type="nucleotide sequence ID" value="NZ_KZ626867.1"/>
</dbReference>
<gene>
    <name evidence="3" type="ORF">CW362_16565</name>
</gene>
<dbReference type="Gene3D" id="2.60.120.260">
    <property type="entry name" value="Galactose-binding domain-like"/>
    <property type="match status" value="1"/>
</dbReference>
<dbReference type="InterPro" id="IPR003305">
    <property type="entry name" value="CenC_carb-bd"/>
</dbReference>
<dbReference type="Proteomes" id="UP000236178">
    <property type="component" value="Unassembled WGS sequence"/>
</dbReference>
<reference evidence="3 4" key="1">
    <citation type="submission" date="2017-12" db="EMBL/GenBank/DDBJ databases">
        <title>Streptomyces populusis sp. nov., a novel endophytic actinobacterium isolated from stems of Populus adenopoda Maxim.</title>
        <authorList>
            <person name="Wang Z."/>
        </authorList>
    </citation>
    <scope>NUCLEOTIDE SEQUENCE [LARGE SCALE GENOMIC DNA]</scope>
    <source>
        <strain evidence="3 4">A249</strain>
    </source>
</reference>
<proteinExistence type="predicted"/>
<protein>
    <recommendedName>
        <fullName evidence="2">CBM-cenC domain-containing protein</fullName>
    </recommendedName>
</protein>
<dbReference type="OrthoDB" id="3304698at2"/>
<name>A0A2I0SPL6_9ACTN</name>
<comment type="caution">
    <text evidence="3">The sequence shown here is derived from an EMBL/GenBank/DDBJ whole genome shotgun (WGS) entry which is preliminary data.</text>
</comment>
<evidence type="ECO:0000313" key="3">
    <source>
        <dbReference type="EMBL" id="PKT71872.1"/>
    </source>
</evidence>
<dbReference type="Pfam" id="PF02018">
    <property type="entry name" value="CBM_4_9"/>
    <property type="match status" value="1"/>
</dbReference>
<dbReference type="InterPro" id="IPR008979">
    <property type="entry name" value="Galactose-bd-like_sf"/>
</dbReference>
<feature type="domain" description="CBM-cenC" evidence="2">
    <location>
        <begin position="893"/>
        <end position="1018"/>
    </location>
</feature>
<organism evidence="3 4">
    <name type="scientific">Streptomyces populi</name>
    <dbReference type="NCBI Taxonomy" id="2058924"/>
    <lineage>
        <taxon>Bacteria</taxon>
        <taxon>Bacillati</taxon>
        <taxon>Actinomycetota</taxon>
        <taxon>Actinomycetes</taxon>
        <taxon>Kitasatosporales</taxon>
        <taxon>Streptomycetaceae</taxon>
        <taxon>Streptomyces</taxon>
    </lineage>
</organism>
<evidence type="ECO:0000256" key="1">
    <source>
        <dbReference type="ARBA" id="ARBA00022801"/>
    </source>
</evidence>
<keyword evidence="1" id="KW-0378">Hydrolase</keyword>
<sequence length="1282" mass="134705">MAFPQTPLAVQIEAQIGGVWTDITTDVYTENRIVIERGRPDEGSRTDPGKMTMVLNNRSGKYSPKNPLSPYFGLIGRNTPIRVSTLAGSQFLRLPGASADFASTPHVTALGITGDIDVRMDAQLLNWLDANEAGAVSTTELVGKHNAASKSWFLGVRGNRLFFEWSADGTNALSASSTVELVVPPSGRLAVRAALDVNNGAGGRTITFYTAPSGTAGPWTQLGAAVVQAGTTSLFNATTVPLRVGQATNVTFTTAAGVCMGVEVRSGIGGTVVANPDFTAQTIGVTSFVDGAGLTWTLNGGTQITNRRTRFIGEVSSWPSRWDVSGKDVRVPIEAAGVLRRYGQGKKSLESTLRRRIPSGSPLAYWPCEDGEGATQAYSPITGVRPLQLKGFDMASGDSLAGSGPLPAIQGGATLAGSVPAPAGSPTQWHTEFVYRIPSALGTTRTLLQWLGTGTVRRWQLQITSTGANVIGYDADNNNITSSLLVLGSSVVNAWTRWQLFAVQNGGNVDWTVTYVPIGGAGGGATTSFAGTVGRISGVSGPESYSSDLNGTFIGHIAAFTTAGTVVYNNADLGFAGETAGVRLRRLAAEEGKPITVHGDTTDEELLGPQRARTFLDLVEECADVDGGILYERRGVLNLAYRDRVSMYNQTPALALDYLAPGHIAPPLEPAPDDQDVRNDIEISREGGSTERAVLETGALSIQAPPDGVGPYDESLTLNLYDDSQPSAHAGWRLRLGTIDDARYPEVNLDLAAAPSLIDAVTALEIGDRVTIANPPAWLPPGPIDLIVMGYTETIGHPTDWDLTLNCTPAAPWNVGWIGDATSARTSREFGWTDGDTSQLVSALASGDTVVPLLTNSGPVWSGAVSDTPWDWTVGGETITVTAPGTLLNPNPFFDSTVTNWTAQSSSIAWSSAAVCPHPRARGSLRITPDGVSATGGALGDLTGVGSINPGGVYVLSAWVMSPGGSSDLQPAVDWYTSGGALISSATGSSMPATAGLWTYLEQQFTAPSTASQARVRMRHGGTPAASSIWYVWAARITRPKASWLYDQFGRTVASNWGTSDSGLTWTRSGGSATDYNVNSSGYAGHILSTLDTSRRTSVAAIHADSDTYADITTSALATGDSLYGALCARMPDASNMYLARVEFTTANTIILSIRKIVADVQTSLGSVTLPRITHVAGQWLSVRFQVQGTALRAKAWLSGAVEPGPWHIDVTDSALTAADPIGTRSIRSTGNTNAATVEVRYRAFDVINPQLYTVARAANGIVKAQAAAAPVALATPSYVAL</sequence>
<keyword evidence="4" id="KW-1185">Reference proteome</keyword>
<accession>A0A2I0SPL6</accession>